<organism evidence="1">
    <name type="scientific">candidate division TA06 bacterium ADurb.Bin131</name>
    <dbReference type="NCBI Taxonomy" id="1852827"/>
    <lineage>
        <taxon>Bacteria</taxon>
        <taxon>Bacteria division TA06</taxon>
    </lineage>
</organism>
<name>A0A1V6C8R4_UNCT6</name>
<dbReference type="AlphaFoldDB" id="A0A1V6C8R4"/>
<protein>
    <submittedName>
        <fullName evidence="1">Uncharacterized protein</fullName>
    </submittedName>
</protein>
<dbReference type="Proteomes" id="UP000485562">
    <property type="component" value="Unassembled WGS sequence"/>
</dbReference>
<sequence length="54" mass="6421">MEAQKKVKNFGEIRTPHRDLFVKFSCDSVFCPDYNNKKNLSPDFCFYRTGIEKK</sequence>
<evidence type="ECO:0000313" key="1">
    <source>
        <dbReference type="EMBL" id="OQB73298.1"/>
    </source>
</evidence>
<dbReference type="EMBL" id="MWDQ01000087">
    <property type="protein sequence ID" value="OQB73298.1"/>
    <property type="molecule type" value="Genomic_DNA"/>
</dbReference>
<accession>A0A1V6C8R4</accession>
<gene>
    <name evidence="1" type="ORF">BWX89_01032</name>
</gene>
<comment type="caution">
    <text evidence="1">The sequence shown here is derived from an EMBL/GenBank/DDBJ whole genome shotgun (WGS) entry which is preliminary data.</text>
</comment>
<proteinExistence type="predicted"/>
<reference evidence="1" key="1">
    <citation type="submission" date="2017-02" db="EMBL/GenBank/DDBJ databases">
        <title>Delving into the versatile metabolic prowess of the omnipresent phylum Bacteroidetes.</title>
        <authorList>
            <person name="Nobu M.K."/>
            <person name="Mei R."/>
            <person name="Narihiro T."/>
            <person name="Kuroda K."/>
            <person name="Liu W.-T."/>
        </authorList>
    </citation>
    <scope>NUCLEOTIDE SEQUENCE</scope>
    <source>
        <strain evidence="1">ADurb.Bin131</strain>
    </source>
</reference>